<feature type="non-terminal residue" evidence="2">
    <location>
        <position position="1"/>
    </location>
</feature>
<evidence type="ECO:0000313" key="2">
    <source>
        <dbReference type="EMBL" id="GAG14563.1"/>
    </source>
</evidence>
<name>X0VQ20_9ZZZZ</name>
<reference evidence="2" key="1">
    <citation type="journal article" date="2014" name="Front. Microbiol.">
        <title>High frequency of phylogenetically diverse reductive dehalogenase-homologous genes in deep subseafloor sedimentary metagenomes.</title>
        <authorList>
            <person name="Kawai M."/>
            <person name="Futagami T."/>
            <person name="Toyoda A."/>
            <person name="Takaki Y."/>
            <person name="Nishi S."/>
            <person name="Hori S."/>
            <person name="Arai W."/>
            <person name="Tsubouchi T."/>
            <person name="Morono Y."/>
            <person name="Uchiyama I."/>
            <person name="Ito T."/>
            <person name="Fujiyama A."/>
            <person name="Inagaki F."/>
            <person name="Takami H."/>
        </authorList>
    </citation>
    <scope>NUCLEOTIDE SEQUENCE</scope>
    <source>
        <strain evidence="2">Expedition CK06-06</strain>
    </source>
</reference>
<dbReference type="EMBL" id="BARS01037624">
    <property type="protein sequence ID" value="GAG14563.1"/>
    <property type="molecule type" value="Genomic_DNA"/>
</dbReference>
<gene>
    <name evidence="2" type="ORF">S01H1_57673</name>
</gene>
<dbReference type="Gene3D" id="1.20.140.10">
    <property type="entry name" value="Butyryl-CoA Dehydrogenase, subunit A, domain 3"/>
    <property type="match status" value="1"/>
</dbReference>
<dbReference type="AlphaFoldDB" id="X0VQ20"/>
<comment type="caution">
    <text evidence="2">The sequence shown here is derived from an EMBL/GenBank/DDBJ whole genome shotgun (WGS) entry which is preliminary data.</text>
</comment>
<feature type="domain" description="HpaB/PvcC/4-BUDH C-terminal" evidence="1">
    <location>
        <begin position="1"/>
        <end position="94"/>
    </location>
</feature>
<accession>X0VQ20</accession>
<protein>
    <recommendedName>
        <fullName evidence="1">HpaB/PvcC/4-BUDH C-terminal domain-containing protein</fullName>
    </recommendedName>
</protein>
<sequence>LAQDIAGGIAETGCLPSYKDFNSKKYGHLIQKYIKAVHSAEARARAARLVEWCTIGGGVPGCMHGGGSPDGAKLFIRAFANLESKVEVARRLAGISEEIPEPQKKR</sequence>
<dbReference type="InterPro" id="IPR036250">
    <property type="entry name" value="AcylCo_DH-like_C"/>
</dbReference>
<proteinExistence type="predicted"/>
<dbReference type="GO" id="GO:0016627">
    <property type="term" value="F:oxidoreductase activity, acting on the CH-CH group of donors"/>
    <property type="evidence" value="ECO:0007669"/>
    <property type="project" value="InterPro"/>
</dbReference>
<dbReference type="Pfam" id="PF03241">
    <property type="entry name" value="HpaB"/>
    <property type="match status" value="1"/>
</dbReference>
<evidence type="ECO:0000259" key="1">
    <source>
        <dbReference type="Pfam" id="PF03241"/>
    </source>
</evidence>
<organism evidence="2">
    <name type="scientific">marine sediment metagenome</name>
    <dbReference type="NCBI Taxonomy" id="412755"/>
    <lineage>
        <taxon>unclassified sequences</taxon>
        <taxon>metagenomes</taxon>
        <taxon>ecological metagenomes</taxon>
    </lineage>
</organism>
<dbReference type="SUPFAM" id="SSF47203">
    <property type="entry name" value="Acyl-CoA dehydrogenase C-terminal domain-like"/>
    <property type="match status" value="1"/>
</dbReference>
<dbReference type="InterPro" id="IPR024719">
    <property type="entry name" value="HpaB/PvcC/4-BUDH_C"/>
</dbReference>